<gene>
    <name evidence="2" type="ORF">DFH05DRAFT_1463396</name>
</gene>
<evidence type="ECO:0000313" key="2">
    <source>
        <dbReference type="EMBL" id="KAJ3740252.1"/>
    </source>
</evidence>
<dbReference type="AlphaFoldDB" id="A0A9W8NSW0"/>
<evidence type="ECO:0008006" key="4">
    <source>
        <dbReference type="Google" id="ProtNLM"/>
    </source>
</evidence>
<evidence type="ECO:0000256" key="1">
    <source>
        <dbReference type="SAM" id="SignalP"/>
    </source>
</evidence>
<feature type="signal peptide" evidence="1">
    <location>
        <begin position="1"/>
        <end position="29"/>
    </location>
</feature>
<protein>
    <recommendedName>
        <fullName evidence="4">Secreted protein</fullName>
    </recommendedName>
</protein>
<proteinExistence type="predicted"/>
<feature type="chain" id="PRO_5040881726" description="Secreted protein" evidence="1">
    <location>
        <begin position="30"/>
        <end position="256"/>
    </location>
</feature>
<accession>A0A9W8NSW0</accession>
<sequence>MRLRPSITSHCILSVYLLSAALLSTVVVANPIPDLRRGINFGDMILKLAWRSPGEEHFKLVADGFEAVDQFSLFFTGHLVTELPLFSTGHLSTIGYEAQVVSPDSSRWQNSRLEKVDIPRRSKSQVIDYSRVRNLAADNQPLTAHFINEDFSNQHYAVIKNVNQLRKQTNVLLRGKAKEYEDLTLPGDLKLQRAVGFIRDDLDWINTVLLYLTLINQPGSDVPVLDPKELVEWTKIFEEMTSKRQTVKSQKSAQQK</sequence>
<reference evidence="2 3" key="1">
    <citation type="journal article" date="2023" name="Proc. Natl. Acad. Sci. U.S.A.">
        <title>A global phylogenomic analysis of the shiitake genus Lentinula.</title>
        <authorList>
            <person name="Sierra-Patev S."/>
            <person name="Min B."/>
            <person name="Naranjo-Ortiz M."/>
            <person name="Looney B."/>
            <person name="Konkel Z."/>
            <person name="Slot J.C."/>
            <person name="Sakamoto Y."/>
            <person name="Steenwyk J.L."/>
            <person name="Rokas A."/>
            <person name="Carro J."/>
            <person name="Camarero S."/>
            <person name="Ferreira P."/>
            <person name="Molpeceres G."/>
            <person name="Ruiz-Duenas F.J."/>
            <person name="Serrano A."/>
            <person name="Henrissat B."/>
            <person name="Drula E."/>
            <person name="Hughes K.W."/>
            <person name="Mata J.L."/>
            <person name="Ishikawa N.K."/>
            <person name="Vargas-Isla R."/>
            <person name="Ushijima S."/>
            <person name="Smith C.A."/>
            <person name="Donoghue J."/>
            <person name="Ahrendt S."/>
            <person name="Andreopoulos W."/>
            <person name="He G."/>
            <person name="LaButti K."/>
            <person name="Lipzen A."/>
            <person name="Ng V."/>
            <person name="Riley R."/>
            <person name="Sandor L."/>
            <person name="Barry K."/>
            <person name="Martinez A.T."/>
            <person name="Xiao Y."/>
            <person name="Gibbons J.G."/>
            <person name="Terashima K."/>
            <person name="Grigoriev I.V."/>
            <person name="Hibbett D."/>
        </authorList>
    </citation>
    <scope>NUCLEOTIDE SEQUENCE [LARGE SCALE GENOMIC DNA]</scope>
    <source>
        <strain evidence="2 3">TFB7810</strain>
    </source>
</reference>
<name>A0A9W8NSW0_9AGAR</name>
<organism evidence="2 3">
    <name type="scientific">Lentinula detonsa</name>
    <dbReference type="NCBI Taxonomy" id="2804962"/>
    <lineage>
        <taxon>Eukaryota</taxon>
        <taxon>Fungi</taxon>
        <taxon>Dikarya</taxon>
        <taxon>Basidiomycota</taxon>
        <taxon>Agaricomycotina</taxon>
        <taxon>Agaricomycetes</taxon>
        <taxon>Agaricomycetidae</taxon>
        <taxon>Agaricales</taxon>
        <taxon>Marasmiineae</taxon>
        <taxon>Omphalotaceae</taxon>
        <taxon>Lentinula</taxon>
    </lineage>
</organism>
<keyword evidence="3" id="KW-1185">Reference proteome</keyword>
<dbReference type="EMBL" id="JANVFU010000015">
    <property type="protein sequence ID" value="KAJ3740252.1"/>
    <property type="molecule type" value="Genomic_DNA"/>
</dbReference>
<keyword evidence="1" id="KW-0732">Signal</keyword>
<dbReference type="Proteomes" id="UP001142393">
    <property type="component" value="Unassembled WGS sequence"/>
</dbReference>
<comment type="caution">
    <text evidence="2">The sequence shown here is derived from an EMBL/GenBank/DDBJ whole genome shotgun (WGS) entry which is preliminary data.</text>
</comment>
<evidence type="ECO:0000313" key="3">
    <source>
        <dbReference type="Proteomes" id="UP001142393"/>
    </source>
</evidence>